<dbReference type="Proteomes" id="UP000266861">
    <property type="component" value="Unassembled WGS sequence"/>
</dbReference>
<reference evidence="1 2" key="1">
    <citation type="submission" date="2018-08" db="EMBL/GenBank/DDBJ databases">
        <title>Genome and evolution of the arbuscular mycorrhizal fungus Diversispora epigaea (formerly Glomus versiforme) and its bacterial endosymbionts.</title>
        <authorList>
            <person name="Sun X."/>
            <person name="Fei Z."/>
            <person name="Harrison M."/>
        </authorList>
    </citation>
    <scope>NUCLEOTIDE SEQUENCE [LARGE SCALE GENOMIC DNA]</scope>
    <source>
        <strain evidence="1 2">IT104</strain>
    </source>
</reference>
<gene>
    <name evidence="1" type="ORF">Glove_37g86</name>
</gene>
<protein>
    <recommendedName>
        <fullName evidence="3">Serine-threonine/tyrosine-protein kinase catalytic domain-containing protein</fullName>
    </recommendedName>
</protein>
<dbReference type="OrthoDB" id="2421819at2759"/>
<evidence type="ECO:0008006" key="3">
    <source>
        <dbReference type="Google" id="ProtNLM"/>
    </source>
</evidence>
<dbReference type="EMBL" id="PQFF01000035">
    <property type="protein sequence ID" value="RHZ87314.1"/>
    <property type="molecule type" value="Genomic_DNA"/>
</dbReference>
<evidence type="ECO:0000313" key="2">
    <source>
        <dbReference type="Proteomes" id="UP000266861"/>
    </source>
</evidence>
<keyword evidence="2" id="KW-1185">Reference proteome</keyword>
<accession>A0A397JQ44</accession>
<organism evidence="1 2">
    <name type="scientific">Diversispora epigaea</name>
    <dbReference type="NCBI Taxonomy" id="1348612"/>
    <lineage>
        <taxon>Eukaryota</taxon>
        <taxon>Fungi</taxon>
        <taxon>Fungi incertae sedis</taxon>
        <taxon>Mucoromycota</taxon>
        <taxon>Glomeromycotina</taxon>
        <taxon>Glomeromycetes</taxon>
        <taxon>Diversisporales</taxon>
        <taxon>Diversisporaceae</taxon>
        <taxon>Diversispora</taxon>
    </lineage>
</organism>
<dbReference type="AlphaFoldDB" id="A0A397JQ44"/>
<sequence length="95" mass="11643">MMEKCWDFEPLKRPTAKELKIQLNKYYYSFDEEIRKQVKTADISNKNFIQYDPNEMHPEAIYTNRYLSFQKPKKFEANTHDTKPWDFEIPDDKEN</sequence>
<proteinExistence type="predicted"/>
<comment type="caution">
    <text evidence="1">The sequence shown here is derived from an EMBL/GenBank/DDBJ whole genome shotgun (WGS) entry which is preliminary data.</text>
</comment>
<name>A0A397JQ44_9GLOM</name>
<evidence type="ECO:0000313" key="1">
    <source>
        <dbReference type="EMBL" id="RHZ87314.1"/>
    </source>
</evidence>